<dbReference type="CDD" id="cd01746">
    <property type="entry name" value="GATase1_CTP_Synthase"/>
    <property type="match status" value="1"/>
</dbReference>
<dbReference type="SUPFAM" id="SSF52540">
    <property type="entry name" value="P-loop containing nucleoside triphosphate hydrolases"/>
    <property type="match status" value="1"/>
</dbReference>
<proteinExistence type="inferred from homology"/>
<evidence type="ECO:0000256" key="3">
    <source>
        <dbReference type="ARBA" id="ARBA00012291"/>
    </source>
</evidence>
<name>A0A0G0DT32_9BACT</name>
<keyword evidence="6" id="KW-0067">ATP-binding</keyword>
<dbReference type="EC" id="6.3.4.2" evidence="3"/>
<dbReference type="NCBIfam" id="NF003792">
    <property type="entry name" value="PRK05380.1"/>
    <property type="match status" value="1"/>
</dbReference>
<organism evidence="12 13">
    <name type="scientific">candidate division WS6 bacterium GW2011_GWE1_34_7</name>
    <dbReference type="NCBI Taxonomy" id="1619093"/>
    <lineage>
        <taxon>Bacteria</taxon>
        <taxon>Candidatus Dojkabacteria</taxon>
    </lineage>
</organism>
<dbReference type="PATRIC" id="fig|1619093.3.peg.56"/>
<keyword evidence="5" id="KW-0547">Nucleotide-binding</keyword>
<reference evidence="12 13" key="1">
    <citation type="journal article" date="2015" name="Nature">
        <title>rRNA introns, odd ribosomes, and small enigmatic genomes across a large radiation of phyla.</title>
        <authorList>
            <person name="Brown C.T."/>
            <person name="Hug L.A."/>
            <person name="Thomas B.C."/>
            <person name="Sharon I."/>
            <person name="Castelle C.J."/>
            <person name="Singh A."/>
            <person name="Wilkins M.J."/>
            <person name="Williams K.H."/>
            <person name="Banfield J.F."/>
        </authorList>
    </citation>
    <scope>NUCLEOTIDE SEQUENCE [LARGE SCALE GENOMIC DNA]</scope>
</reference>
<dbReference type="PANTHER" id="PTHR11550:SF0">
    <property type="entry name" value="CTP SYNTHASE-RELATED"/>
    <property type="match status" value="1"/>
</dbReference>
<evidence type="ECO:0000256" key="6">
    <source>
        <dbReference type="ARBA" id="ARBA00022840"/>
    </source>
</evidence>
<evidence type="ECO:0000313" key="12">
    <source>
        <dbReference type="EMBL" id="KKP66135.1"/>
    </source>
</evidence>
<dbReference type="InterPro" id="IPR017456">
    <property type="entry name" value="CTP_synthase_N"/>
</dbReference>
<keyword evidence="4" id="KW-0436">Ligase</keyword>
<dbReference type="SUPFAM" id="SSF52317">
    <property type="entry name" value="Class I glutamine amidotransferase-like"/>
    <property type="match status" value="1"/>
</dbReference>
<evidence type="ECO:0000256" key="1">
    <source>
        <dbReference type="ARBA" id="ARBA00005171"/>
    </source>
</evidence>
<dbReference type="GO" id="GO:0042802">
    <property type="term" value="F:identical protein binding"/>
    <property type="evidence" value="ECO:0007669"/>
    <property type="project" value="TreeGrafter"/>
</dbReference>
<dbReference type="InterPro" id="IPR004468">
    <property type="entry name" value="CTP_synthase"/>
</dbReference>
<comment type="caution">
    <text evidence="12">The sequence shown here is derived from an EMBL/GenBank/DDBJ whole genome shotgun (WGS) entry which is preliminary data.</text>
</comment>
<feature type="domain" description="Glutamine amidotransferase" evidence="10">
    <location>
        <begin position="308"/>
        <end position="547"/>
    </location>
</feature>
<keyword evidence="8" id="KW-0665">Pyrimidine biosynthesis</keyword>
<dbReference type="GO" id="GO:0005524">
    <property type="term" value="F:ATP binding"/>
    <property type="evidence" value="ECO:0007669"/>
    <property type="project" value="UniProtKB-KW"/>
</dbReference>
<feature type="domain" description="CTP synthase N-terminal" evidence="11">
    <location>
        <begin position="3"/>
        <end position="266"/>
    </location>
</feature>
<dbReference type="InterPro" id="IPR029062">
    <property type="entry name" value="Class_I_gatase-like"/>
</dbReference>
<comment type="pathway">
    <text evidence="1">Pyrimidine metabolism; CTP biosynthesis via de novo pathway; CTP from UDP: step 2/2.</text>
</comment>
<sequence>MSKYIFVSGGVISGIGKGISAASIAFILKSYGFKITMIKADPYLNVDAGTMNPLEHGETFVLEDGFETDMDIGSYERFVNESFSRPNSMTCGAVLEKVIKDERSLAYEGKWVSLDYHVPDEIITWIKGVAKESDCDICIVEIGGTVGEVGNGLFLEANKIMKIQNPQDVLHIHVSYLPIPGTLGEMKSKPVQISTKLINGFGLHPDFLIARSKPGIDDVRREKLSRYCFIPVEHIISAPDADNIYDIPINFEKADIGKNILKALNLKPRTKGLLLKSWKEKIKKMKALNKSVDIGIVGKYYKSGKFDLKDSYVSVLEAINHASWELGYNANIHWIVADELDKDVELQNKILEMDGLIVPQGWGSRGAEGKIRAIQIARENQIPYLGLCYGMQMAVIEFCRNVLGIKDANSEEVNSKTKNPVIHLMEEQKMILKNGKFGGTIRLGAWPCKISKGSLLESLYSKYSNELFNKLPTVMERHRHRYEFNNEYKHMIESKGLRLSGKSPDGKLVEAIELNSKVHPFFLATQYHPELKSRFLAPHPIFLGFIQAASKRKK</sequence>
<evidence type="ECO:0000259" key="11">
    <source>
        <dbReference type="Pfam" id="PF06418"/>
    </source>
</evidence>
<dbReference type="EMBL" id="LBPV01000004">
    <property type="protein sequence ID" value="KKP66135.1"/>
    <property type="molecule type" value="Genomic_DNA"/>
</dbReference>
<evidence type="ECO:0000256" key="9">
    <source>
        <dbReference type="ARBA" id="ARBA00047781"/>
    </source>
</evidence>
<comment type="catalytic activity">
    <reaction evidence="9">
        <text>UTP + L-glutamine + ATP + H2O = CTP + L-glutamate + ADP + phosphate + 2 H(+)</text>
        <dbReference type="Rhea" id="RHEA:26426"/>
        <dbReference type="ChEBI" id="CHEBI:15377"/>
        <dbReference type="ChEBI" id="CHEBI:15378"/>
        <dbReference type="ChEBI" id="CHEBI:29985"/>
        <dbReference type="ChEBI" id="CHEBI:30616"/>
        <dbReference type="ChEBI" id="CHEBI:37563"/>
        <dbReference type="ChEBI" id="CHEBI:43474"/>
        <dbReference type="ChEBI" id="CHEBI:46398"/>
        <dbReference type="ChEBI" id="CHEBI:58359"/>
        <dbReference type="ChEBI" id="CHEBI:456216"/>
        <dbReference type="EC" id="6.3.4.2"/>
    </reaction>
</comment>
<dbReference type="AlphaFoldDB" id="A0A0G0DT32"/>
<dbReference type="InterPro" id="IPR033828">
    <property type="entry name" value="GATase1_CTP_Synthase"/>
</dbReference>
<evidence type="ECO:0000256" key="5">
    <source>
        <dbReference type="ARBA" id="ARBA00022741"/>
    </source>
</evidence>
<dbReference type="Gene3D" id="3.40.50.300">
    <property type="entry name" value="P-loop containing nucleotide triphosphate hydrolases"/>
    <property type="match status" value="1"/>
</dbReference>
<dbReference type="GO" id="GO:0019856">
    <property type="term" value="P:pyrimidine nucleobase biosynthetic process"/>
    <property type="evidence" value="ECO:0007669"/>
    <property type="project" value="TreeGrafter"/>
</dbReference>
<dbReference type="GO" id="GO:0044210">
    <property type="term" value="P:'de novo' CTP biosynthetic process"/>
    <property type="evidence" value="ECO:0007669"/>
    <property type="project" value="UniProtKB-UniPathway"/>
</dbReference>
<dbReference type="InterPro" id="IPR017926">
    <property type="entry name" value="GATASE"/>
</dbReference>
<evidence type="ECO:0000256" key="8">
    <source>
        <dbReference type="ARBA" id="ARBA00022975"/>
    </source>
</evidence>
<evidence type="ECO:0000259" key="10">
    <source>
        <dbReference type="Pfam" id="PF00117"/>
    </source>
</evidence>
<dbReference type="Pfam" id="PF06418">
    <property type="entry name" value="CTP_synth_N"/>
    <property type="match status" value="1"/>
</dbReference>
<dbReference type="FunFam" id="3.40.50.880:FF:000002">
    <property type="entry name" value="CTP synthase"/>
    <property type="match status" value="1"/>
</dbReference>
<dbReference type="UniPathway" id="UPA00159">
    <property type="reaction ID" value="UER00277"/>
</dbReference>
<evidence type="ECO:0000313" key="13">
    <source>
        <dbReference type="Proteomes" id="UP000033866"/>
    </source>
</evidence>
<evidence type="ECO:0000256" key="7">
    <source>
        <dbReference type="ARBA" id="ARBA00022962"/>
    </source>
</evidence>
<dbReference type="Proteomes" id="UP000033866">
    <property type="component" value="Unassembled WGS sequence"/>
</dbReference>
<evidence type="ECO:0000256" key="2">
    <source>
        <dbReference type="ARBA" id="ARBA00007533"/>
    </source>
</evidence>
<dbReference type="GO" id="GO:0003883">
    <property type="term" value="F:CTP synthase activity"/>
    <property type="evidence" value="ECO:0007669"/>
    <property type="project" value="UniProtKB-EC"/>
</dbReference>
<protein>
    <recommendedName>
        <fullName evidence="3">CTP synthase (glutamine hydrolyzing)</fullName>
        <ecNumber evidence="3">6.3.4.2</ecNumber>
    </recommendedName>
</protein>
<dbReference type="NCBIfam" id="TIGR00337">
    <property type="entry name" value="PyrG"/>
    <property type="match status" value="1"/>
</dbReference>
<accession>A0A0G0DT32</accession>
<dbReference type="PANTHER" id="PTHR11550">
    <property type="entry name" value="CTP SYNTHASE"/>
    <property type="match status" value="1"/>
</dbReference>
<dbReference type="InterPro" id="IPR027417">
    <property type="entry name" value="P-loop_NTPase"/>
</dbReference>
<dbReference type="Gene3D" id="3.40.50.880">
    <property type="match status" value="1"/>
</dbReference>
<gene>
    <name evidence="12" type="ORF">UR61_C0004G0009</name>
</gene>
<dbReference type="PROSITE" id="PS51273">
    <property type="entry name" value="GATASE_TYPE_1"/>
    <property type="match status" value="1"/>
</dbReference>
<dbReference type="Pfam" id="PF00117">
    <property type="entry name" value="GATase"/>
    <property type="match status" value="1"/>
</dbReference>
<evidence type="ECO:0000256" key="4">
    <source>
        <dbReference type="ARBA" id="ARBA00022598"/>
    </source>
</evidence>
<keyword evidence="7" id="KW-0315">Glutamine amidotransferase</keyword>
<comment type="similarity">
    <text evidence="2">Belongs to the CTP synthase family.</text>
</comment>